<keyword evidence="1" id="KW-0732">Signal</keyword>
<accession>A0A7X6ID44</accession>
<reference evidence="2 3" key="1">
    <citation type="journal article" date="2020" name="Nature">
        <title>Bacterial chemolithoautotrophy via manganese oxidation.</title>
        <authorList>
            <person name="Yu H."/>
            <person name="Leadbetter J.R."/>
        </authorList>
    </citation>
    <scope>NUCLEOTIDE SEQUENCE [LARGE SCALE GENOMIC DNA]</scope>
    <source>
        <strain evidence="2 3">Mn-1</strain>
    </source>
</reference>
<protein>
    <submittedName>
        <fullName evidence="2">Uncharacterized protein</fullName>
    </submittedName>
</protein>
<name>A0A7X6ID44_9BACT</name>
<dbReference type="EMBL" id="VTOW01000008">
    <property type="protein sequence ID" value="NKE73511.1"/>
    <property type="molecule type" value="Genomic_DNA"/>
</dbReference>
<comment type="caution">
    <text evidence="2">The sequence shown here is derived from an EMBL/GenBank/DDBJ whole genome shotgun (WGS) entry which is preliminary data.</text>
</comment>
<evidence type="ECO:0000313" key="3">
    <source>
        <dbReference type="Proteomes" id="UP000534783"/>
    </source>
</evidence>
<feature type="chain" id="PRO_5030967265" evidence="1">
    <location>
        <begin position="27"/>
        <end position="228"/>
    </location>
</feature>
<keyword evidence="3" id="KW-1185">Reference proteome</keyword>
<evidence type="ECO:0000313" key="2">
    <source>
        <dbReference type="EMBL" id="NKE73511.1"/>
    </source>
</evidence>
<organism evidence="2 3">
    <name type="scientific">Candidatus Manganitrophus noduliformans</name>
    <dbReference type="NCBI Taxonomy" id="2606439"/>
    <lineage>
        <taxon>Bacteria</taxon>
        <taxon>Pseudomonadati</taxon>
        <taxon>Nitrospirota</taxon>
        <taxon>Nitrospiria</taxon>
        <taxon>Candidatus Troglogloeales</taxon>
        <taxon>Candidatus Manganitrophaceae</taxon>
        <taxon>Candidatus Manganitrophus</taxon>
    </lineage>
</organism>
<dbReference type="AlphaFoldDB" id="A0A7X6ID44"/>
<feature type="signal peptide" evidence="1">
    <location>
        <begin position="1"/>
        <end position="26"/>
    </location>
</feature>
<gene>
    <name evidence="2" type="ORF">MNODULE_22375</name>
</gene>
<dbReference type="Proteomes" id="UP000534783">
    <property type="component" value="Unassembled WGS sequence"/>
</dbReference>
<proteinExistence type="predicted"/>
<evidence type="ECO:0000256" key="1">
    <source>
        <dbReference type="SAM" id="SignalP"/>
    </source>
</evidence>
<dbReference type="RefSeq" id="WP_168063472.1">
    <property type="nucleotide sequence ID" value="NZ_VTOW01000008.1"/>
</dbReference>
<sequence>MIQIHKVKILLLAAILAGLLSTDLSAHEVVGEVTPLMIHMKRVLLLIENGKEKESIREIRAVYEDFSHDMGMGMSMQGTGLKNTADQIDLRFGTRLKVSLEEALKKEDAPALQKAIQEIAFLLMLEKFEALRSTFDKKTANQEAQETIFWLGRNYFSYLLEPALASKNPVEEQRLDRLLDRMLYRLEDGKFDEFAALQKELVTGVQTAFHLDLPSMTPARDGSGQFVR</sequence>